<keyword evidence="5 14" id="KW-0347">Helicase</keyword>
<evidence type="ECO:0000256" key="11">
    <source>
        <dbReference type="ARBA" id="ARBA00034617"/>
    </source>
</evidence>
<protein>
    <recommendedName>
        <fullName evidence="12">DNA 3'-5' helicase</fullName>
        <ecNumber evidence="12">5.6.2.4</ecNumber>
    </recommendedName>
</protein>
<dbReference type="AlphaFoldDB" id="A0A1I4ZDX0"/>
<dbReference type="RefSeq" id="WP_092206288.1">
    <property type="nucleotide sequence ID" value="NZ_FOVN01000001.1"/>
</dbReference>
<dbReference type="STRING" id="649333.SAMN04487989_101758"/>
<dbReference type="InterPro" id="IPR000212">
    <property type="entry name" value="DNA_helicase_UvrD/REP"/>
</dbReference>
<feature type="domain" description="UvrD-like helicase ATP-binding" evidence="15">
    <location>
        <begin position="1"/>
        <end position="469"/>
    </location>
</feature>
<evidence type="ECO:0000313" key="18">
    <source>
        <dbReference type="Proteomes" id="UP000198705"/>
    </source>
</evidence>
<keyword evidence="10" id="KW-0413">Isomerase</keyword>
<reference evidence="18" key="1">
    <citation type="submission" date="2016-10" db="EMBL/GenBank/DDBJ databases">
        <authorList>
            <person name="Varghese N."/>
            <person name="Submissions S."/>
        </authorList>
    </citation>
    <scope>NUCLEOTIDE SEQUENCE [LARGE SCALE GENOMIC DNA]</scope>
    <source>
        <strain evidence="18">DSM 23925</strain>
    </source>
</reference>
<dbReference type="Gene3D" id="3.40.50.300">
    <property type="entry name" value="P-loop containing nucleotide triphosphate hydrolases"/>
    <property type="match status" value="3"/>
</dbReference>
<dbReference type="PANTHER" id="PTHR11070:SF67">
    <property type="entry name" value="DNA 3'-5' HELICASE"/>
    <property type="match status" value="1"/>
</dbReference>
<name>A0A1I4ZDX0_9FLAO</name>
<evidence type="ECO:0000256" key="1">
    <source>
        <dbReference type="ARBA" id="ARBA00022722"/>
    </source>
</evidence>
<accession>A0A1I4ZDX0</accession>
<keyword evidence="1" id="KW-0540">Nuclease</keyword>
<dbReference type="InterPro" id="IPR014017">
    <property type="entry name" value="DNA_helicase_UvrD-like_C"/>
</dbReference>
<evidence type="ECO:0000256" key="8">
    <source>
        <dbReference type="ARBA" id="ARBA00023125"/>
    </source>
</evidence>
<evidence type="ECO:0000256" key="14">
    <source>
        <dbReference type="PROSITE-ProRule" id="PRU00560"/>
    </source>
</evidence>
<comment type="catalytic activity">
    <reaction evidence="11">
        <text>Couples ATP hydrolysis with the unwinding of duplex DNA by translocating in the 3'-5' direction.</text>
        <dbReference type="EC" id="5.6.2.4"/>
    </reaction>
</comment>
<keyword evidence="8" id="KW-0238">DNA-binding</keyword>
<evidence type="ECO:0000256" key="9">
    <source>
        <dbReference type="ARBA" id="ARBA00023204"/>
    </source>
</evidence>
<evidence type="ECO:0000256" key="10">
    <source>
        <dbReference type="ARBA" id="ARBA00023235"/>
    </source>
</evidence>
<keyword evidence="2 14" id="KW-0547">Nucleotide-binding</keyword>
<organism evidence="17 18">
    <name type="scientific">Bizionia echini</name>
    <dbReference type="NCBI Taxonomy" id="649333"/>
    <lineage>
        <taxon>Bacteria</taxon>
        <taxon>Pseudomonadati</taxon>
        <taxon>Bacteroidota</taxon>
        <taxon>Flavobacteriia</taxon>
        <taxon>Flavobacteriales</taxon>
        <taxon>Flavobacteriaceae</taxon>
        <taxon>Bizionia</taxon>
    </lineage>
</organism>
<sequence length="1048" mass="119885">MLVNHPYLIYNASAGSGKTYTLVKAYLTILLKASSTLAFKNILAITFTNKAAGEMKTRIIDALKDFSSEEIQNPSNPMFVALCSDLELSADDLKTKSKQVLDAILHNYAAFDISTIDGFTHRIIRTFAHDLKLPLNFEVALDVETLLNEAVDRLISKAGTDKRLTKTLVDFAIEKADDDKSWDVSRDFYAIAKLLVNENDKPFIENLQDKTLDDFKALKNTLREEIKKTEQLSIDSATHALDFITDNGLAFENFSRASIPNYFKKVSDGDFSQNIDSAKWPTELVEGSTIYPKSKTDANTAATIESIQPQLAEFFITTKTAVLNFKLLKAIYKNLTPLSVLSAINTELQLIKEEQNLMLISEFNGLISQEIKNQPTPFIYERIGEKFKHYFIDEFQDTSELQWQNLTPLLDNAIASQPGSIMIVGDAKQAIYRWRGGKAEQFINLYNKTENPFHLEPEIIPLESNFRSFQEIINFNNGFFNYLSNSIFSNPDYSGLYQAAKQTIRKEDSGYVQLDFLDLNGVEDKALAYSEEVYNTIKSCLENGYHEADICVLVRKKKEGIAIANYLSEQGLSIMSSETLLLNSSQNVQFINNILRFILQPENQEIKADILLHIAHLCAIEDKHSFLKAHISFSISDLFKELENLGFYINYNELIQLSFYDLVETIIRQFKLVHHSDAFIQYYMDVVLEFSEKQLADIGSFLHYFDSKNDKLSIVTPEGYQAIQIMTVHKSKGLEFPVVIFPFADLDIYREVTPQEWFPINPETFNGFRYTLLNYSKAFENYGQAGKEIFNRHQAELELDNINILYVALTRPIEQLYVISKLDIGAKGNVNQKSYAGFLINYLQKIGKWENKQLRYQFGNKLKEGKTKPKETTTIINNRFISTPKEAHNIKVVTRSASLWDTIQEKAIEKGNLIHDIMAEIKTETDVEYVLQSFLENGTINNLQAPILKKTVLQIINHPKLLPYYTDENITVYNERDIISNDGSILRPDRLVIRNNKEAVIIDYKSGKEKPKHIDQLESYESVLKIMNLNVTKKILIYINDSIAIKEF</sequence>
<dbReference type="Pfam" id="PF13361">
    <property type="entry name" value="UvrD_C"/>
    <property type="match status" value="2"/>
</dbReference>
<dbReference type="OrthoDB" id="9810135at2"/>
<dbReference type="GO" id="GO:0005524">
    <property type="term" value="F:ATP binding"/>
    <property type="evidence" value="ECO:0007669"/>
    <property type="project" value="UniProtKB-UniRule"/>
</dbReference>
<evidence type="ECO:0000256" key="7">
    <source>
        <dbReference type="ARBA" id="ARBA00022840"/>
    </source>
</evidence>
<dbReference type="EC" id="5.6.2.4" evidence="12"/>
<dbReference type="PROSITE" id="PS51217">
    <property type="entry name" value="UVRD_HELICASE_CTER"/>
    <property type="match status" value="1"/>
</dbReference>
<evidence type="ECO:0000256" key="5">
    <source>
        <dbReference type="ARBA" id="ARBA00022806"/>
    </source>
</evidence>
<feature type="domain" description="UvrD-like helicase C-terminal" evidence="16">
    <location>
        <begin position="470"/>
        <end position="733"/>
    </location>
</feature>
<evidence type="ECO:0000256" key="12">
    <source>
        <dbReference type="ARBA" id="ARBA00034808"/>
    </source>
</evidence>
<dbReference type="PROSITE" id="PS51198">
    <property type="entry name" value="UVRD_HELICASE_ATP_BIND"/>
    <property type="match status" value="1"/>
</dbReference>
<evidence type="ECO:0000313" key="17">
    <source>
        <dbReference type="EMBL" id="SFN48471.1"/>
    </source>
</evidence>
<evidence type="ECO:0000259" key="15">
    <source>
        <dbReference type="PROSITE" id="PS51198"/>
    </source>
</evidence>
<evidence type="ECO:0000256" key="4">
    <source>
        <dbReference type="ARBA" id="ARBA00022801"/>
    </source>
</evidence>
<keyword evidence="4 14" id="KW-0378">Hydrolase</keyword>
<dbReference type="Gene3D" id="3.90.320.10">
    <property type="match status" value="1"/>
</dbReference>
<proteinExistence type="predicted"/>
<dbReference type="InterPro" id="IPR011604">
    <property type="entry name" value="PDDEXK-like_dom_sf"/>
</dbReference>
<dbReference type="PANTHER" id="PTHR11070">
    <property type="entry name" value="UVRD / RECB / PCRA DNA HELICASE FAMILY MEMBER"/>
    <property type="match status" value="1"/>
</dbReference>
<dbReference type="GO" id="GO:0000725">
    <property type="term" value="P:recombinational repair"/>
    <property type="evidence" value="ECO:0007669"/>
    <property type="project" value="TreeGrafter"/>
</dbReference>
<dbReference type="GO" id="GO:0005829">
    <property type="term" value="C:cytosol"/>
    <property type="evidence" value="ECO:0007669"/>
    <property type="project" value="TreeGrafter"/>
</dbReference>
<dbReference type="GO" id="GO:0004527">
    <property type="term" value="F:exonuclease activity"/>
    <property type="evidence" value="ECO:0007669"/>
    <property type="project" value="UniProtKB-KW"/>
</dbReference>
<dbReference type="InterPro" id="IPR014016">
    <property type="entry name" value="UvrD-like_ATP-bd"/>
</dbReference>
<evidence type="ECO:0000256" key="6">
    <source>
        <dbReference type="ARBA" id="ARBA00022839"/>
    </source>
</evidence>
<dbReference type="Pfam" id="PF00580">
    <property type="entry name" value="UvrD-helicase"/>
    <property type="match status" value="1"/>
</dbReference>
<keyword evidence="6 17" id="KW-0269">Exonuclease</keyword>
<feature type="binding site" evidence="14">
    <location>
        <begin position="12"/>
        <end position="19"/>
    </location>
    <ligand>
        <name>ATP</name>
        <dbReference type="ChEBI" id="CHEBI:30616"/>
    </ligand>
</feature>
<keyword evidence="18" id="KW-1185">Reference proteome</keyword>
<evidence type="ECO:0000256" key="2">
    <source>
        <dbReference type="ARBA" id="ARBA00022741"/>
    </source>
</evidence>
<evidence type="ECO:0000256" key="3">
    <source>
        <dbReference type="ARBA" id="ARBA00022763"/>
    </source>
</evidence>
<comment type="catalytic activity">
    <reaction evidence="13">
        <text>ATP + H2O = ADP + phosphate + H(+)</text>
        <dbReference type="Rhea" id="RHEA:13065"/>
        <dbReference type="ChEBI" id="CHEBI:15377"/>
        <dbReference type="ChEBI" id="CHEBI:15378"/>
        <dbReference type="ChEBI" id="CHEBI:30616"/>
        <dbReference type="ChEBI" id="CHEBI:43474"/>
        <dbReference type="ChEBI" id="CHEBI:456216"/>
        <dbReference type="EC" id="5.6.2.4"/>
    </reaction>
</comment>
<dbReference type="SUPFAM" id="SSF52540">
    <property type="entry name" value="P-loop containing nucleoside triphosphate hydrolases"/>
    <property type="match status" value="1"/>
</dbReference>
<dbReference type="Gene3D" id="1.10.3170.10">
    <property type="entry name" value="Recbcd, chain B, domain 2"/>
    <property type="match status" value="1"/>
</dbReference>
<dbReference type="GO" id="GO:0043138">
    <property type="term" value="F:3'-5' DNA helicase activity"/>
    <property type="evidence" value="ECO:0007669"/>
    <property type="project" value="UniProtKB-EC"/>
</dbReference>
<dbReference type="EMBL" id="FOVN01000001">
    <property type="protein sequence ID" value="SFN48471.1"/>
    <property type="molecule type" value="Genomic_DNA"/>
</dbReference>
<dbReference type="GO" id="GO:0016887">
    <property type="term" value="F:ATP hydrolysis activity"/>
    <property type="evidence" value="ECO:0007669"/>
    <property type="project" value="RHEA"/>
</dbReference>
<keyword evidence="9" id="KW-0234">DNA repair</keyword>
<evidence type="ECO:0000259" key="16">
    <source>
        <dbReference type="PROSITE" id="PS51217"/>
    </source>
</evidence>
<keyword evidence="3" id="KW-0227">DNA damage</keyword>
<dbReference type="Proteomes" id="UP000198705">
    <property type="component" value="Unassembled WGS sequence"/>
</dbReference>
<dbReference type="GO" id="GO:0003677">
    <property type="term" value="F:DNA binding"/>
    <property type="evidence" value="ECO:0007669"/>
    <property type="project" value="UniProtKB-KW"/>
</dbReference>
<gene>
    <name evidence="17" type="ORF">SAMN04487989_101758</name>
</gene>
<dbReference type="InterPro" id="IPR027417">
    <property type="entry name" value="P-loop_NTPase"/>
</dbReference>
<evidence type="ECO:0000256" key="13">
    <source>
        <dbReference type="ARBA" id="ARBA00048988"/>
    </source>
</evidence>
<keyword evidence="7 14" id="KW-0067">ATP-binding</keyword>